<keyword evidence="3 15" id="KW-0436">Ligase</keyword>
<feature type="active site" description="GMP-histidine intermediate" evidence="12">
    <location>
        <position position="408"/>
    </location>
</feature>
<reference evidence="17 19" key="1">
    <citation type="journal article" date="2010" name="J. Bacteriol.">
        <title>Complete genome sequence of Halalkalicoccus jeotgali B3(T), an extremely halophilic archaeon.</title>
        <authorList>
            <person name="Roh S.W."/>
            <person name="Nam Y.D."/>
            <person name="Nam S.H."/>
            <person name="Choi S.H."/>
            <person name="Park H.S."/>
            <person name="Bae J.W."/>
        </authorList>
    </citation>
    <scope>NUCLEOTIDE SEQUENCE [LARGE SCALE GENOMIC DNA]</scope>
    <source>
        <strain evidence="17">B3</strain>
        <strain evidence="19">DSM 18796 / CECT 7217 / JCM 14584 / KCTC 4019 / B3</strain>
    </source>
</reference>
<comment type="function">
    <text evidence="9">Essential for tRNA splicing and maturation. Acts by directly joining spliced tRNA halves to mature-sized tRNAs. Joins RNA with 2',3'-cyclic-phosphate or 3'-phosphate ends to RNA with 5'-hydroxy ends.</text>
</comment>
<dbReference type="EMBL" id="AOHV01000015">
    <property type="protein sequence ID" value="ELY39434.1"/>
    <property type="molecule type" value="Genomic_DNA"/>
</dbReference>
<evidence type="ECO:0000256" key="8">
    <source>
        <dbReference type="ARBA" id="ARBA00033766"/>
    </source>
</evidence>
<dbReference type="InterPro" id="IPR001233">
    <property type="entry name" value="RtcB"/>
</dbReference>
<keyword evidence="4 14" id="KW-0479">Metal-binding</keyword>
<evidence type="ECO:0000313" key="19">
    <source>
        <dbReference type="Proteomes" id="UP000000390"/>
    </source>
</evidence>
<protein>
    <recommendedName>
        <fullName evidence="8 15">tRNA-splicing ligase RtcB</fullName>
        <ecNumber evidence="15">6.5.1.-</ecNumber>
    </recommendedName>
</protein>
<dbReference type="GeneID" id="9419267"/>
<feature type="binding site" evidence="14">
    <location>
        <position position="333"/>
    </location>
    <ligand>
        <name>Mn(2+)</name>
        <dbReference type="ChEBI" id="CHEBI:29035"/>
        <label>2</label>
    </ligand>
</feature>
<organism evidence="17 19">
    <name type="scientific">Halalkalicoccus jeotgali (strain DSM 18796 / CECT 7217 / JCM 14584 / KCTC 4019 / B3)</name>
    <dbReference type="NCBI Taxonomy" id="795797"/>
    <lineage>
        <taxon>Archaea</taxon>
        <taxon>Methanobacteriati</taxon>
        <taxon>Methanobacteriota</taxon>
        <taxon>Stenosarchaea group</taxon>
        <taxon>Halobacteria</taxon>
        <taxon>Halobacteriales</taxon>
        <taxon>Halococcaceae</taxon>
        <taxon>Halalkalicoccus</taxon>
    </lineage>
</organism>
<feature type="region of interest" description="Disordered" evidence="16">
    <location>
        <begin position="176"/>
        <end position="200"/>
    </location>
</feature>
<dbReference type="AlphaFoldDB" id="D8J295"/>
<evidence type="ECO:0000256" key="12">
    <source>
        <dbReference type="PIRSR" id="PIRSR601233-1"/>
    </source>
</evidence>
<evidence type="ECO:0000256" key="2">
    <source>
        <dbReference type="ARBA" id="ARBA00011245"/>
    </source>
</evidence>
<dbReference type="SUPFAM" id="SSF103365">
    <property type="entry name" value="Hypothetical protein PH1602"/>
    <property type="match status" value="1"/>
</dbReference>
<dbReference type="RefSeq" id="WP_008415157.1">
    <property type="nucleotide sequence ID" value="NC_014297.1"/>
</dbReference>
<dbReference type="PANTHER" id="PTHR11118">
    <property type="entry name" value="RNA-SPLICING LIGASE RTCB HOMOLOG"/>
    <property type="match status" value="1"/>
</dbReference>
<evidence type="ECO:0000313" key="18">
    <source>
        <dbReference type="EMBL" id="ELY39434.1"/>
    </source>
</evidence>
<evidence type="ECO:0000256" key="7">
    <source>
        <dbReference type="ARBA" id="ARBA00023211"/>
    </source>
</evidence>
<reference evidence="18 20" key="2">
    <citation type="journal article" date="2014" name="PLoS Genet.">
        <title>Phylogenetically driven sequencing of extremely halophilic archaea reveals strategies for static and dynamic osmo-response.</title>
        <authorList>
            <person name="Becker E.A."/>
            <person name="Seitzer P.M."/>
            <person name="Tritt A."/>
            <person name="Larsen D."/>
            <person name="Krusor M."/>
            <person name="Yao A.I."/>
            <person name="Wu D."/>
            <person name="Madern D."/>
            <person name="Eisen J.A."/>
            <person name="Darling A.E."/>
            <person name="Facciotti M.T."/>
        </authorList>
    </citation>
    <scope>NUCLEOTIDE SEQUENCE [LARGE SCALE GENOMIC DNA]</scope>
    <source>
        <strain evidence="18">B3</strain>
        <strain evidence="20">DSM 18796 / CECT 7217 / JCM 14584 / KCTC 4019 / B3</strain>
    </source>
</reference>
<comment type="catalytic activity">
    <reaction evidence="10">
        <text>a 3'-end 3'-phospho-ribonucleotide-RNA + a 5'-end dephospho-ribonucleoside-RNA + GTP = a ribonucleotidyl-ribonucleotide-RNA + GMP + diphosphate</text>
        <dbReference type="Rhea" id="RHEA:68076"/>
        <dbReference type="Rhea" id="RHEA-COMP:10463"/>
        <dbReference type="Rhea" id="RHEA-COMP:13936"/>
        <dbReference type="Rhea" id="RHEA-COMP:17355"/>
        <dbReference type="ChEBI" id="CHEBI:33019"/>
        <dbReference type="ChEBI" id="CHEBI:37565"/>
        <dbReference type="ChEBI" id="CHEBI:58115"/>
        <dbReference type="ChEBI" id="CHEBI:83062"/>
        <dbReference type="ChEBI" id="CHEBI:138284"/>
        <dbReference type="ChEBI" id="CHEBI:173118"/>
        <dbReference type="EC" id="6.5.1.8"/>
    </reaction>
</comment>
<dbReference type="Proteomes" id="UP000000390">
    <property type="component" value="Chromosome"/>
</dbReference>
<dbReference type="GO" id="GO:0170057">
    <property type="term" value="F:RNA ligase (GTP) activity"/>
    <property type="evidence" value="ECO:0007669"/>
    <property type="project" value="UniProtKB-EC"/>
</dbReference>
<proteinExistence type="inferred from homology"/>
<evidence type="ECO:0000256" key="10">
    <source>
        <dbReference type="ARBA" id="ARBA00047746"/>
    </source>
</evidence>
<keyword evidence="20" id="KW-1185">Reference proteome</keyword>
<dbReference type="PATRIC" id="fig|795797.18.peg.1456"/>
<dbReference type="STRING" id="795797.HacjB3_07335"/>
<dbReference type="Pfam" id="PF01139">
    <property type="entry name" value="RtcB"/>
    <property type="match status" value="1"/>
</dbReference>
<feature type="binding site" evidence="14">
    <location>
        <position position="239"/>
    </location>
    <ligand>
        <name>Mn(2+)</name>
        <dbReference type="ChEBI" id="CHEBI:29035"/>
        <label>2</label>
    </ligand>
</feature>
<dbReference type="OrthoDB" id="9887at2157"/>
<dbReference type="GO" id="GO:0005525">
    <property type="term" value="F:GTP binding"/>
    <property type="evidence" value="ECO:0007669"/>
    <property type="project" value="UniProtKB-KW"/>
</dbReference>
<name>D8J295_HALJB</name>
<dbReference type="PANTHER" id="PTHR11118:SF1">
    <property type="entry name" value="RNA-SPLICING LIGASE RTCB HOMOLOG"/>
    <property type="match status" value="1"/>
</dbReference>
<gene>
    <name evidence="15" type="primary">rtcB</name>
    <name evidence="17" type="ordered locus">HacjB3_07335</name>
    <name evidence="18" type="ORF">C497_05742</name>
</gene>
<dbReference type="GO" id="GO:0003972">
    <property type="term" value="F:RNA ligase (ATP) activity"/>
    <property type="evidence" value="ECO:0007669"/>
    <property type="project" value="TreeGrafter"/>
</dbReference>
<evidence type="ECO:0000256" key="1">
    <source>
        <dbReference type="ARBA" id="ARBA00008071"/>
    </source>
</evidence>
<dbReference type="EMBL" id="CP002062">
    <property type="protein sequence ID" value="ADJ14852.1"/>
    <property type="molecule type" value="Genomic_DNA"/>
</dbReference>
<dbReference type="Proteomes" id="UP000011645">
    <property type="component" value="Unassembled WGS sequence"/>
</dbReference>
<feature type="binding site" evidence="14">
    <location>
        <position position="208"/>
    </location>
    <ligand>
        <name>Mn(2+)</name>
        <dbReference type="ChEBI" id="CHEBI:29035"/>
        <label>1</label>
    </ligand>
</feature>
<dbReference type="PROSITE" id="PS01288">
    <property type="entry name" value="UPF0027"/>
    <property type="match status" value="1"/>
</dbReference>
<feature type="binding site" evidence="14">
    <location>
        <position position="100"/>
    </location>
    <ligand>
        <name>Mn(2+)</name>
        <dbReference type="ChEBI" id="CHEBI:29035"/>
        <label>1</label>
    </ligand>
</feature>
<dbReference type="eggNOG" id="arCOG04246">
    <property type="taxonomic scope" value="Archaea"/>
</dbReference>
<feature type="binding site" evidence="13">
    <location>
        <begin position="207"/>
        <end position="211"/>
    </location>
    <ligand>
        <name>GMP</name>
        <dbReference type="ChEBI" id="CHEBI:58115"/>
    </ligand>
</feature>
<evidence type="ECO:0000256" key="13">
    <source>
        <dbReference type="PIRSR" id="PIRSR601233-2"/>
    </source>
</evidence>
<evidence type="ECO:0000256" key="5">
    <source>
        <dbReference type="ARBA" id="ARBA00022741"/>
    </source>
</evidence>
<feature type="binding site" evidence="13">
    <location>
        <begin position="382"/>
        <end position="385"/>
    </location>
    <ligand>
        <name>GMP</name>
        <dbReference type="ChEBI" id="CHEBI:58115"/>
    </ligand>
</feature>
<dbReference type="Gene3D" id="3.90.1860.10">
    <property type="entry name" value="tRNA-splicing ligase RtcB"/>
    <property type="match status" value="1"/>
</dbReference>
<comment type="similarity">
    <text evidence="1 15">Belongs to the RtcB family.</text>
</comment>
<comment type="cofactor">
    <cofactor evidence="14 15">
        <name>Mn(2+)</name>
        <dbReference type="ChEBI" id="CHEBI:29035"/>
    </cofactor>
    <text evidence="14 15">Binds 2 manganese ions per subunit.</text>
</comment>
<dbReference type="FunFam" id="3.90.1860.10:FF:000001">
    <property type="entry name" value="tRNA-splicing ligase RtcB homolog"/>
    <property type="match status" value="1"/>
</dbReference>
<dbReference type="KEGG" id="hje:HacjB3_07335"/>
<evidence type="ECO:0000256" key="9">
    <source>
        <dbReference type="ARBA" id="ARBA00045316"/>
    </source>
</evidence>
<feature type="binding site" evidence="13">
    <location>
        <position position="485"/>
    </location>
    <ligand>
        <name>GMP</name>
        <dbReference type="ChEBI" id="CHEBI:58115"/>
    </ligand>
</feature>
<evidence type="ECO:0000256" key="14">
    <source>
        <dbReference type="PIRSR" id="PIRSR601233-3"/>
    </source>
</evidence>
<evidence type="ECO:0000256" key="16">
    <source>
        <dbReference type="SAM" id="MobiDB-lite"/>
    </source>
</evidence>
<comment type="catalytic activity">
    <reaction evidence="11">
        <text>a 3'-end 2',3'-cyclophospho-ribonucleotide-RNA + a 5'-end dephospho-ribonucleoside-RNA + GTP + H2O = a ribonucleotidyl-ribonucleotide-RNA + GMP + diphosphate + H(+)</text>
        <dbReference type="Rhea" id="RHEA:68080"/>
        <dbReference type="Rhea" id="RHEA-COMP:10464"/>
        <dbReference type="Rhea" id="RHEA-COMP:13936"/>
        <dbReference type="Rhea" id="RHEA-COMP:17355"/>
        <dbReference type="ChEBI" id="CHEBI:15377"/>
        <dbReference type="ChEBI" id="CHEBI:15378"/>
        <dbReference type="ChEBI" id="CHEBI:33019"/>
        <dbReference type="ChEBI" id="CHEBI:37565"/>
        <dbReference type="ChEBI" id="CHEBI:58115"/>
        <dbReference type="ChEBI" id="CHEBI:83064"/>
        <dbReference type="ChEBI" id="CHEBI:138284"/>
        <dbReference type="ChEBI" id="CHEBI:173118"/>
        <dbReference type="EC" id="6.5.1.8"/>
    </reaction>
</comment>
<accession>D8J295</accession>
<evidence type="ECO:0000256" key="6">
    <source>
        <dbReference type="ARBA" id="ARBA00023134"/>
    </source>
</evidence>
<dbReference type="HOGENOM" id="CLU_022279_0_1_2"/>
<keyword evidence="5 13" id="KW-0547">Nucleotide-binding</keyword>
<dbReference type="GO" id="GO:0006388">
    <property type="term" value="P:tRNA splicing, via endonucleolytic cleavage and ligation"/>
    <property type="evidence" value="ECO:0007669"/>
    <property type="project" value="UniProtKB-ARBA"/>
</dbReference>
<evidence type="ECO:0000256" key="11">
    <source>
        <dbReference type="ARBA" id="ARBA00049514"/>
    </source>
</evidence>
<dbReference type="InterPro" id="IPR036025">
    <property type="entry name" value="RtcB-like_sf"/>
</dbReference>
<keyword evidence="7 14" id="KW-0464">Manganese</keyword>
<dbReference type="GO" id="GO:0046872">
    <property type="term" value="F:metal ion binding"/>
    <property type="evidence" value="ECO:0007669"/>
    <property type="project" value="UniProtKB-UniRule"/>
</dbReference>
<evidence type="ECO:0000256" key="3">
    <source>
        <dbReference type="ARBA" id="ARBA00022598"/>
    </source>
</evidence>
<evidence type="ECO:0000313" key="20">
    <source>
        <dbReference type="Proteomes" id="UP000011645"/>
    </source>
</evidence>
<feature type="binding site" evidence="13">
    <location>
        <begin position="333"/>
        <end position="334"/>
    </location>
    <ligand>
        <name>GMP</name>
        <dbReference type="ChEBI" id="CHEBI:58115"/>
    </ligand>
</feature>
<comment type="subunit">
    <text evidence="2 15">Monomer.</text>
</comment>
<evidence type="ECO:0000256" key="15">
    <source>
        <dbReference type="RuleBase" id="RU371113"/>
    </source>
</evidence>
<feature type="binding site" evidence="13">
    <location>
        <position position="389"/>
    </location>
    <ligand>
        <name>GMP</name>
        <dbReference type="ChEBI" id="CHEBI:58115"/>
    </ligand>
</feature>
<evidence type="ECO:0000313" key="17">
    <source>
        <dbReference type="EMBL" id="ADJ14852.1"/>
    </source>
</evidence>
<dbReference type="EC" id="6.5.1.-" evidence="15"/>
<feature type="binding site" evidence="13">
    <location>
        <begin position="408"/>
        <end position="411"/>
    </location>
    <ligand>
        <name>GMP</name>
        <dbReference type="ChEBI" id="CHEBI:58115"/>
    </ligand>
</feature>
<evidence type="ECO:0000256" key="4">
    <source>
        <dbReference type="ARBA" id="ARBA00022723"/>
    </source>
</evidence>
<keyword evidence="6 13" id="KW-0342">GTP-binding</keyword>
<sequence>MTTFDADGITLEKVREYVWEIPREDGMRVPARVLASEALLEQISDDKTLQQLKNTAHLPGISEHALCMPDGHQGYGFPVGGVAGLDAEEGCISPGGVGYDINCGVRMVRTNLTYDDVAGREEELVDALFANVPSGLGGGGVVESGIDTVEAILDRGMEWALEEGYAVPADLDHCEDEGVREDSDPAAVSQKAKDRGKNQIGSLGSGNHFLEVQRVTDVFREDVAEAYGLAEDRIVVLIHCGSRGLGHQVCTDYLRKIEKRHGDLLAELPDKELAAAPAGSELAEEYYGAMCAAINFAWVNRQLITHRTRAVFERVFGRDHEEMGMELLYDVAHNIAKKEVHEVDGEERELYVHRKGATRAFPAGHPEVPAAYREVGQPVIIPGSMGAGSYVLRGGSESMAETFGSTAHGAGRVMSRTQAKNEFWGEDVRDDLQDQDRIYVKAQSGATVAEEAPGVYKDVDEVVRVSDALGIGDRVARTFPVCNIKG</sequence>